<keyword evidence="5" id="KW-0812">Transmembrane</keyword>
<comment type="similarity">
    <text evidence="2">Belongs to the methyl-accepting chemotaxis (MCP) protein family.</text>
</comment>
<dbReference type="eggNOG" id="arCOG02320">
    <property type="taxonomic scope" value="Archaea"/>
</dbReference>
<accession>M0MDS6</accession>
<feature type="coiled-coil region" evidence="3">
    <location>
        <begin position="350"/>
        <end position="394"/>
    </location>
</feature>
<keyword evidence="8" id="KW-1185">Reference proteome</keyword>
<sequence>MLFLGLAVGTVGIVETAMITDGVEETVLEDQQETAVQEKTALENWDDRNEQLLLSASKAPFFESGADDEAIEDYLQDVYHDLPEETRSNAVYVDTETGDILAGSGTDAGSLEELAFPDTGALEDDISEHVVQRTEPYGMSDETELAFEERPVRSYYLAVGEDEDRALVFTFNLADRSLEMASSTQLDTVVTIVDDEGRIVADDAFLGYDDYQDGTSFGVTYPDENVLEQARADSPGAMLVEREPGDVLTDAPYEFDADEYVVGYQTTDEGWTVLVHTSEQQALGLVNSIGQFGALVTAGAVLLIGLVGAVIGRNTAVSIDRLTEKAQRMEEGDLEVDLESERIDSIGQLYDRFDSMRVELKETIEEVERERERAETERERVAQLNTHLERKADEYSDVMQSAADGDLTVRMDSEADNEAMSDIAAEFNEMLGEIEATIDRLTQFATDVATASEQVTASSEEVRTASQEVSESIQEISDGAERQHQSLQSVDTQMNNLSTTTQQIAASSNDVADIAERTARTLSLIH</sequence>
<keyword evidence="5" id="KW-0472">Membrane</keyword>
<feature type="compositionally biased region" description="Low complexity" evidence="4">
    <location>
        <begin position="466"/>
        <end position="477"/>
    </location>
</feature>
<feature type="region of interest" description="Disordered" evidence="4">
    <location>
        <begin position="455"/>
        <end position="482"/>
    </location>
</feature>
<feature type="domain" description="HAMP" evidence="6">
    <location>
        <begin position="386"/>
        <end position="439"/>
    </location>
</feature>
<dbReference type="Gene3D" id="6.10.250.1910">
    <property type="match status" value="1"/>
</dbReference>
<dbReference type="STRING" id="1227454.C446_04185"/>
<evidence type="ECO:0000313" key="8">
    <source>
        <dbReference type="Proteomes" id="UP000011607"/>
    </source>
</evidence>
<dbReference type="SMART" id="SM00304">
    <property type="entry name" value="HAMP"/>
    <property type="match status" value="2"/>
</dbReference>
<dbReference type="PROSITE" id="PS50885">
    <property type="entry name" value="HAMP"/>
    <property type="match status" value="2"/>
</dbReference>
<evidence type="ECO:0000256" key="4">
    <source>
        <dbReference type="SAM" id="MobiDB-lite"/>
    </source>
</evidence>
<dbReference type="SUPFAM" id="SSF58104">
    <property type="entry name" value="Methyl-accepting chemotaxis protein (MCP) signaling domain"/>
    <property type="match status" value="1"/>
</dbReference>
<evidence type="ECO:0000259" key="6">
    <source>
        <dbReference type="PROSITE" id="PS50885"/>
    </source>
</evidence>
<keyword evidence="5" id="KW-1133">Transmembrane helix</keyword>
<dbReference type="AlphaFoldDB" id="M0MDS6"/>
<keyword evidence="1" id="KW-0807">Transducer</keyword>
<organism evidence="7 8">
    <name type="scientific">Halobiforma nitratireducens JCM 10879</name>
    <dbReference type="NCBI Taxonomy" id="1227454"/>
    <lineage>
        <taxon>Archaea</taxon>
        <taxon>Methanobacteriati</taxon>
        <taxon>Methanobacteriota</taxon>
        <taxon>Stenosarchaea group</taxon>
        <taxon>Halobacteria</taxon>
        <taxon>Halobacteriales</taxon>
        <taxon>Natrialbaceae</taxon>
        <taxon>Halobiforma</taxon>
    </lineage>
</organism>
<evidence type="ECO:0000256" key="3">
    <source>
        <dbReference type="SAM" id="Coils"/>
    </source>
</evidence>
<dbReference type="EMBL" id="AOMA01000050">
    <property type="protein sequence ID" value="EMA42535.1"/>
    <property type="molecule type" value="Genomic_DNA"/>
</dbReference>
<dbReference type="Pfam" id="PF00672">
    <property type="entry name" value="HAMP"/>
    <property type="match status" value="1"/>
</dbReference>
<evidence type="ECO:0000256" key="5">
    <source>
        <dbReference type="SAM" id="Phobius"/>
    </source>
</evidence>
<reference evidence="7 8" key="1">
    <citation type="journal article" date="2014" name="PLoS Genet.">
        <title>Phylogenetically driven sequencing of extremely halophilic archaea reveals strategies for static and dynamic osmo-response.</title>
        <authorList>
            <person name="Becker E.A."/>
            <person name="Seitzer P.M."/>
            <person name="Tritt A."/>
            <person name="Larsen D."/>
            <person name="Krusor M."/>
            <person name="Yao A.I."/>
            <person name="Wu D."/>
            <person name="Madern D."/>
            <person name="Eisen J.A."/>
            <person name="Darling A.E."/>
            <person name="Facciotti M.T."/>
        </authorList>
    </citation>
    <scope>NUCLEOTIDE SEQUENCE [LARGE SCALE GENOMIC DNA]</scope>
    <source>
        <strain evidence="7 8">JCM 10879</strain>
    </source>
</reference>
<dbReference type="InterPro" id="IPR003660">
    <property type="entry name" value="HAMP_dom"/>
</dbReference>
<feature type="transmembrane region" description="Helical" evidence="5">
    <location>
        <begin position="292"/>
        <end position="312"/>
    </location>
</feature>
<evidence type="ECO:0000313" key="7">
    <source>
        <dbReference type="EMBL" id="EMA42535.1"/>
    </source>
</evidence>
<dbReference type="GO" id="GO:0007165">
    <property type="term" value="P:signal transduction"/>
    <property type="evidence" value="ECO:0007669"/>
    <property type="project" value="UniProtKB-KW"/>
</dbReference>
<comment type="caution">
    <text evidence="7">The sequence shown here is derived from an EMBL/GenBank/DDBJ whole genome shotgun (WGS) entry which is preliminary data.</text>
</comment>
<name>M0MDS6_9EURY</name>
<dbReference type="Gene3D" id="1.10.287.950">
    <property type="entry name" value="Methyl-accepting chemotaxis protein"/>
    <property type="match status" value="1"/>
</dbReference>
<evidence type="ECO:0000256" key="1">
    <source>
        <dbReference type="ARBA" id="ARBA00023224"/>
    </source>
</evidence>
<dbReference type="PANTHER" id="PTHR32089:SF112">
    <property type="entry name" value="LYSOZYME-LIKE PROTEIN-RELATED"/>
    <property type="match status" value="1"/>
</dbReference>
<dbReference type="Proteomes" id="UP000011607">
    <property type="component" value="Unassembled WGS sequence"/>
</dbReference>
<protein>
    <submittedName>
        <fullName evidence="7">Methyl-accepting chemotaxis sensory transducer</fullName>
    </submittedName>
</protein>
<keyword evidence="3" id="KW-0175">Coiled coil</keyword>
<proteinExistence type="inferred from homology"/>
<dbReference type="CDD" id="cd06225">
    <property type="entry name" value="HAMP"/>
    <property type="match status" value="1"/>
</dbReference>
<dbReference type="GO" id="GO:0016020">
    <property type="term" value="C:membrane"/>
    <property type="evidence" value="ECO:0007669"/>
    <property type="project" value="InterPro"/>
</dbReference>
<feature type="domain" description="HAMP" evidence="6">
    <location>
        <begin position="313"/>
        <end position="365"/>
    </location>
</feature>
<gene>
    <name evidence="7" type="ORF">C446_04185</name>
</gene>
<dbReference type="PANTHER" id="PTHR32089">
    <property type="entry name" value="METHYL-ACCEPTING CHEMOTAXIS PROTEIN MCPB"/>
    <property type="match status" value="1"/>
</dbReference>
<feature type="non-terminal residue" evidence="7">
    <location>
        <position position="526"/>
    </location>
</feature>
<evidence type="ECO:0000256" key="2">
    <source>
        <dbReference type="ARBA" id="ARBA00029447"/>
    </source>
</evidence>